<accession>A0A6N6N0X0</accession>
<protein>
    <recommendedName>
        <fullName evidence="3">Phospholipase A2-like domain-containing protein</fullName>
    </recommendedName>
</protein>
<comment type="caution">
    <text evidence="4">The sequence shown here is derived from an EMBL/GenBank/DDBJ whole genome shotgun (WGS) entry which is preliminary data.</text>
</comment>
<dbReference type="GO" id="GO:0004623">
    <property type="term" value="F:phospholipase A2 activity"/>
    <property type="evidence" value="ECO:0007669"/>
    <property type="project" value="InterPro"/>
</dbReference>
<proteinExistence type="predicted"/>
<keyword evidence="2" id="KW-0732">Signal</keyword>
<dbReference type="Pfam" id="PF08398">
    <property type="entry name" value="Phospholip_A2_4"/>
    <property type="match status" value="1"/>
</dbReference>
<dbReference type="GO" id="GO:0050482">
    <property type="term" value="P:arachidonate secretion"/>
    <property type="evidence" value="ECO:0007669"/>
    <property type="project" value="InterPro"/>
</dbReference>
<dbReference type="AlphaFoldDB" id="A0A6N6N0X0"/>
<dbReference type="InterPro" id="IPR013607">
    <property type="entry name" value="Phospholipase_A2-like"/>
</dbReference>
<dbReference type="GO" id="GO:0005198">
    <property type="term" value="F:structural molecule activity"/>
    <property type="evidence" value="ECO:0007669"/>
    <property type="project" value="InterPro"/>
</dbReference>
<evidence type="ECO:0000313" key="5">
    <source>
        <dbReference type="Proteomes" id="UP000441523"/>
    </source>
</evidence>
<gene>
    <name evidence="4" type="ORF">F6X51_01065</name>
</gene>
<dbReference type="SUPFAM" id="SSF48619">
    <property type="entry name" value="Phospholipase A2, PLA2"/>
    <property type="match status" value="1"/>
</dbReference>
<evidence type="ECO:0000256" key="1">
    <source>
        <dbReference type="SAM" id="MobiDB-lite"/>
    </source>
</evidence>
<evidence type="ECO:0000259" key="3">
    <source>
        <dbReference type="Pfam" id="PF08398"/>
    </source>
</evidence>
<feature type="region of interest" description="Disordered" evidence="1">
    <location>
        <begin position="26"/>
        <end position="87"/>
    </location>
</feature>
<feature type="signal peptide" evidence="2">
    <location>
        <begin position="1"/>
        <end position="23"/>
    </location>
</feature>
<dbReference type="RefSeq" id="WP_150961122.1">
    <property type="nucleotide sequence ID" value="NZ_VZZJ01000001.1"/>
</dbReference>
<dbReference type="InterPro" id="IPR036444">
    <property type="entry name" value="PLipase_A2_dom_sf"/>
</dbReference>
<reference evidence="4 5" key="1">
    <citation type="submission" date="2019-09" db="EMBL/GenBank/DDBJ databases">
        <title>YIM 132548 draft genome.</title>
        <authorList>
            <person name="Jiang L."/>
        </authorList>
    </citation>
    <scope>NUCLEOTIDE SEQUENCE [LARGE SCALE GENOMIC DNA]</scope>
    <source>
        <strain evidence="4 5">YIM 132548</strain>
    </source>
</reference>
<feature type="chain" id="PRO_5026668628" description="Phospholipase A2-like domain-containing protein" evidence="2">
    <location>
        <begin position="24"/>
        <end position="183"/>
    </location>
</feature>
<keyword evidence="5" id="KW-1185">Reference proteome</keyword>
<feature type="domain" description="Phospholipase A2-like" evidence="3">
    <location>
        <begin position="96"/>
        <end position="136"/>
    </location>
</feature>
<evidence type="ECO:0000256" key="2">
    <source>
        <dbReference type="SAM" id="SignalP"/>
    </source>
</evidence>
<evidence type="ECO:0000313" key="4">
    <source>
        <dbReference type="EMBL" id="KAB1076162.1"/>
    </source>
</evidence>
<organism evidence="4 5">
    <name type="scientific">Methylobacterium planeticum</name>
    <dbReference type="NCBI Taxonomy" id="2615211"/>
    <lineage>
        <taxon>Bacteria</taxon>
        <taxon>Pseudomonadati</taxon>
        <taxon>Pseudomonadota</taxon>
        <taxon>Alphaproteobacteria</taxon>
        <taxon>Hyphomicrobiales</taxon>
        <taxon>Methylobacteriaceae</taxon>
        <taxon>Methylobacterium</taxon>
    </lineage>
</organism>
<name>A0A6N6N0X0_9HYPH</name>
<dbReference type="Proteomes" id="UP000441523">
    <property type="component" value="Unassembled WGS sequence"/>
</dbReference>
<dbReference type="GO" id="GO:0006644">
    <property type="term" value="P:phospholipid metabolic process"/>
    <property type="evidence" value="ECO:0007669"/>
    <property type="project" value="InterPro"/>
</dbReference>
<sequence length="183" mass="19056">MTTQCLRLLPLLFAALLATGVAAQTPDSGIDAVSPQGSPTDIGGPTPEDAPPIPSFQKQSGSQAGGPANALNTQDQRARESLPDGSVAEVVTGRNLYHGNYCGPGDRGLDADGQARAPVDALDAACQRHDACYDEARSRSCGCDRTLKRDALRLADDPNLSRVLRARAASVIEGMDVLACSEP</sequence>
<dbReference type="EMBL" id="VZZJ01000001">
    <property type="protein sequence ID" value="KAB1076162.1"/>
    <property type="molecule type" value="Genomic_DNA"/>
</dbReference>
<dbReference type="Gene3D" id="1.20.90.10">
    <property type="entry name" value="Phospholipase A2 domain"/>
    <property type="match status" value="1"/>
</dbReference>